<organism evidence="2 3">
    <name type="scientific">Puccinia graminis f. sp. tritici</name>
    <dbReference type="NCBI Taxonomy" id="56615"/>
    <lineage>
        <taxon>Eukaryota</taxon>
        <taxon>Fungi</taxon>
        <taxon>Dikarya</taxon>
        <taxon>Basidiomycota</taxon>
        <taxon>Pucciniomycotina</taxon>
        <taxon>Pucciniomycetes</taxon>
        <taxon>Pucciniales</taxon>
        <taxon>Pucciniaceae</taxon>
        <taxon>Puccinia</taxon>
    </lineage>
</organism>
<gene>
    <name evidence="2" type="ORF">PGTUg99_016921</name>
</gene>
<feature type="compositionally biased region" description="Polar residues" evidence="1">
    <location>
        <begin position="34"/>
        <end position="54"/>
    </location>
</feature>
<accession>A0A5B0RZJ7</accession>
<evidence type="ECO:0000256" key="1">
    <source>
        <dbReference type="SAM" id="MobiDB-lite"/>
    </source>
</evidence>
<dbReference type="Proteomes" id="UP000325313">
    <property type="component" value="Unassembled WGS sequence"/>
</dbReference>
<dbReference type="AlphaFoldDB" id="A0A5B0RZJ7"/>
<reference evidence="2 3" key="1">
    <citation type="submission" date="2019-05" db="EMBL/GenBank/DDBJ databases">
        <title>Emergence of the Ug99 lineage of the wheat stem rust pathogen through somatic hybridization.</title>
        <authorList>
            <person name="Li F."/>
            <person name="Upadhyaya N.M."/>
            <person name="Sperschneider J."/>
            <person name="Matny O."/>
            <person name="Nguyen-Phuc H."/>
            <person name="Mago R."/>
            <person name="Raley C."/>
            <person name="Miller M.E."/>
            <person name="Silverstein K.A.T."/>
            <person name="Henningsen E."/>
            <person name="Hirsch C.D."/>
            <person name="Visser B."/>
            <person name="Pretorius Z.A."/>
            <person name="Steffenson B.J."/>
            <person name="Schwessinger B."/>
            <person name="Dodds P.N."/>
            <person name="Figueroa M."/>
        </authorList>
    </citation>
    <scope>NUCLEOTIDE SEQUENCE [LARGE SCALE GENOMIC DNA]</scope>
    <source>
        <strain evidence="2 3">Ug99</strain>
    </source>
</reference>
<proteinExistence type="predicted"/>
<dbReference type="EMBL" id="VDEP01000107">
    <property type="protein sequence ID" value="KAA1130639.1"/>
    <property type="molecule type" value="Genomic_DNA"/>
</dbReference>
<name>A0A5B0RZJ7_PUCGR</name>
<evidence type="ECO:0000313" key="2">
    <source>
        <dbReference type="EMBL" id="KAA1130639.1"/>
    </source>
</evidence>
<sequence>MEFLIHPPLTSSTAYNALEKNSQKSAPTVVPINHPSSIQDSALKTNESSQKSPT</sequence>
<protein>
    <submittedName>
        <fullName evidence="2">Uncharacterized protein</fullName>
    </submittedName>
</protein>
<comment type="caution">
    <text evidence="2">The sequence shown here is derived from an EMBL/GenBank/DDBJ whole genome shotgun (WGS) entry which is preliminary data.</text>
</comment>
<evidence type="ECO:0000313" key="3">
    <source>
        <dbReference type="Proteomes" id="UP000325313"/>
    </source>
</evidence>
<feature type="region of interest" description="Disordered" evidence="1">
    <location>
        <begin position="25"/>
        <end position="54"/>
    </location>
</feature>